<dbReference type="AlphaFoldDB" id="A0A4D4MSJ9"/>
<evidence type="ECO:0000313" key="2">
    <source>
        <dbReference type="EMBL" id="GDY64678.1"/>
    </source>
</evidence>
<dbReference type="Proteomes" id="UP000299211">
    <property type="component" value="Unassembled WGS sequence"/>
</dbReference>
<feature type="compositionally biased region" description="Acidic residues" evidence="1">
    <location>
        <begin position="87"/>
        <end position="99"/>
    </location>
</feature>
<feature type="compositionally biased region" description="Basic and acidic residues" evidence="1">
    <location>
        <begin position="1"/>
        <end position="12"/>
    </location>
</feature>
<evidence type="ECO:0000313" key="4">
    <source>
        <dbReference type="Proteomes" id="UP000299211"/>
    </source>
</evidence>
<evidence type="ECO:0000256" key="1">
    <source>
        <dbReference type="SAM" id="MobiDB-lite"/>
    </source>
</evidence>
<reference evidence="3 4" key="1">
    <citation type="submission" date="2019-04" db="EMBL/GenBank/DDBJ databases">
        <title>Draft genome sequences of Streptomyces avermitilis ATCC 31267.</title>
        <authorList>
            <person name="Komaki H."/>
            <person name="Tamura T."/>
            <person name="Hosoyama A."/>
        </authorList>
    </citation>
    <scope>NUCLEOTIDE SEQUENCE [LARGE SCALE GENOMIC DNA]</scope>
    <source>
        <strain evidence="3 4">ATCC 31267</strain>
    </source>
</reference>
<sequence length="183" mass="19018">MHDRGADRERRTCHAQTAEAELGDAGEHRDGAGRAPSVAVDEFGGDDGESGGGAADLERGAAEAAGEEPADGGGDQAGLEWRAGGEGDAEGQGEGDQEDRDGGRPVGARDAEAPGLGRRGLWGWWMRFVRFESAARVGTQADMFPVFLRGSAVAEQVVPRLDGRGSGRGRGSRRAAAGYLNTR</sequence>
<dbReference type="EMBL" id="BJHY01000001">
    <property type="protein sequence ID" value="GDY75138.1"/>
    <property type="molecule type" value="Genomic_DNA"/>
</dbReference>
<evidence type="ECO:0000313" key="5">
    <source>
        <dbReference type="Proteomes" id="UP000302139"/>
    </source>
</evidence>
<feature type="region of interest" description="Disordered" evidence="1">
    <location>
        <begin position="163"/>
        <end position="183"/>
    </location>
</feature>
<protein>
    <submittedName>
        <fullName evidence="3">Uncharacterized protein</fullName>
    </submittedName>
</protein>
<proteinExistence type="predicted"/>
<evidence type="ECO:0000313" key="3">
    <source>
        <dbReference type="EMBL" id="GDY75138.1"/>
    </source>
</evidence>
<dbReference type="EMBL" id="BJHX01000001">
    <property type="protein sequence ID" value="GDY64678.1"/>
    <property type="molecule type" value="Genomic_DNA"/>
</dbReference>
<accession>A0A4D4MSJ9</accession>
<dbReference type="Proteomes" id="UP000302139">
    <property type="component" value="Unassembled WGS sequence"/>
</dbReference>
<name>A0A4D4MSJ9_STRAX</name>
<reference evidence="2 5" key="2">
    <citation type="submission" date="2019-04" db="EMBL/GenBank/DDBJ databases">
        <title>Draft genome sequences of Streptomyces avermitilis NBRC 14893.</title>
        <authorList>
            <person name="Komaki H."/>
            <person name="Tamura T."/>
            <person name="Hosoyama A."/>
        </authorList>
    </citation>
    <scope>NUCLEOTIDE SEQUENCE [LARGE SCALE GENOMIC DNA]</scope>
    <source>
        <strain evidence="2 5">NBRC 14893</strain>
    </source>
</reference>
<comment type="caution">
    <text evidence="3">The sequence shown here is derived from an EMBL/GenBank/DDBJ whole genome shotgun (WGS) entry which is preliminary data.</text>
</comment>
<feature type="compositionally biased region" description="Low complexity" evidence="1">
    <location>
        <begin position="174"/>
        <end position="183"/>
    </location>
</feature>
<feature type="compositionally biased region" description="Basic and acidic residues" evidence="1">
    <location>
        <begin position="100"/>
        <end position="112"/>
    </location>
</feature>
<organism evidence="3 4">
    <name type="scientific">Streptomyces avermitilis</name>
    <dbReference type="NCBI Taxonomy" id="33903"/>
    <lineage>
        <taxon>Bacteria</taxon>
        <taxon>Bacillati</taxon>
        <taxon>Actinomycetota</taxon>
        <taxon>Actinomycetes</taxon>
        <taxon>Kitasatosporales</taxon>
        <taxon>Streptomycetaceae</taxon>
        <taxon>Streptomyces</taxon>
    </lineage>
</organism>
<gene>
    <name evidence="2" type="ORF">SAV14893_040710</name>
    <name evidence="3" type="ORF">SAV31267_046230</name>
</gene>
<feature type="region of interest" description="Disordered" evidence="1">
    <location>
        <begin position="1"/>
        <end position="114"/>
    </location>
</feature>